<protein>
    <submittedName>
        <fullName evidence="1 3">Uncharacterized protein</fullName>
    </submittedName>
</protein>
<dbReference type="GO" id="GO:0030036">
    <property type="term" value="P:actin cytoskeleton organization"/>
    <property type="evidence" value="ECO:0007669"/>
    <property type="project" value="TreeGrafter"/>
</dbReference>
<name>A0A183EEP8_9BILA</name>
<dbReference type="AlphaFoldDB" id="A0A183EEP8"/>
<dbReference type="Proteomes" id="UP000271098">
    <property type="component" value="Unassembled WGS sequence"/>
</dbReference>
<evidence type="ECO:0000313" key="1">
    <source>
        <dbReference type="EMBL" id="VDN33847.1"/>
    </source>
</evidence>
<dbReference type="OrthoDB" id="10262320at2759"/>
<dbReference type="GO" id="GO:0005886">
    <property type="term" value="C:plasma membrane"/>
    <property type="evidence" value="ECO:0007669"/>
    <property type="project" value="TreeGrafter"/>
</dbReference>
<dbReference type="PANTHER" id="PTHR19981">
    <property type="entry name" value="TALIN"/>
    <property type="match status" value="1"/>
</dbReference>
<organism evidence="3">
    <name type="scientific">Gongylonema pulchrum</name>
    <dbReference type="NCBI Taxonomy" id="637853"/>
    <lineage>
        <taxon>Eukaryota</taxon>
        <taxon>Metazoa</taxon>
        <taxon>Ecdysozoa</taxon>
        <taxon>Nematoda</taxon>
        <taxon>Chromadorea</taxon>
        <taxon>Rhabditida</taxon>
        <taxon>Spirurina</taxon>
        <taxon>Spiruromorpha</taxon>
        <taxon>Spiruroidea</taxon>
        <taxon>Gongylonematidae</taxon>
        <taxon>Gongylonema</taxon>
    </lineage>
</organism>
<proteinExistence type="predicted"/>
<accession>A0A183EEP8</accession>
<dbReference type="GO" id="GO:0005178">
    <property type="term" value="F:integrin binding"/>
    <property type="evidence" value="ECO:0007669"/>
    <property type="project" value="TreeGrafter"/>
</dbReference>
<evidence type="ECO:0000313" key="2">
    <source>
        <dbReference type="Proteomes" id="UP000271098"/>
    </source>
</evidence>
<dbReference type="GO" id="GO:0005925">
    <property type="term" value="C:focal adhesion"/>
    <property type="evidence" value="ECO:0007669"/>
    <property type="project" value="TreeGrafter"/>
</dbReference>
<gene>
    <name evidence="1" type="ORF">GPUH_LOCUS19439</name>
</gene>
<dbReference type="EMBL" id="UYRT01088527">
    <property type="protein sequence ID" value="VDN33847.1"/>
    <property type="molecule type" value="Genomic_DNA"/>
</dbReference>
<dbReference type="GO" id="GO:0005737">
    <property type="term" value="C:cytoplasm"/>
    <property type="evidence" value="ECO:0007669"/>
    <property type="project" value="TreeGrafter"/>
</dbReference>
<dbReference type="WBParaSite" id="GPUH_0001946401-mRNA-1">
    <property type="protein sequence ID" value="GPUH_0001946401-mRNA-1"/>
    <property type="gene ID" value="GPUH_0001946401"/>
</dbReference>
<sequence>MTKLTKCTRFHDSDETTPETASTVDLRGAASRLIEACSQLAVSLQAPQQAAAVDVFVRSYTDFHTAVTQAIKQQQTPETASTVDLRGAASRLIEACSQLAVSLQAPQQAAAVDVFVRSYTDFHTAVTQAIKQQQDAVQRQQCLTYLETTREEAMNVVVRTHAASMDAANASALQLLSQSTRSLTESVNAIVENVSREAPWQRECDAALRQIQVHL</sequence>
<dbReference type="Gene3D" id="1.20.1420.10">
    <property type="entry name" value="Talin, central domain"/>
    <property type="match status" value="1"/>
</dbReference>
<dbReference type="GO" id="GO:0098609">
    <property type="term" value="P:cell-cell adhesion"/>
    <property type="evidence" value="ECO:0007669"/>
    <property type="project" value="TreeGrafter"/>
</dbReference>
<dbReference type="PANTHER" id="PTHR19981:SF1">
    <property type="entry name" value="RHEA, ISOFORM B"/>
    <property type="match status" value="1"/>
</dbReference>
<reference evidence="3" key="1">
    <citation type="submission" date="2016-06" db="UniProtKB">
        <authorList>
            <consortium name="WormBaseParasite"/>
        </authorList>
    </citation>
    <scope>IDENTIFICATION</scope>
</reference>
<reference evidence="1 2" key="2">
    <citation type="submission" date="2018-11" db="EMBL/GenBank/DDBJ databases">
        <authorList>
            <consortium name="Pathogen Informatics"/>
        </authorList>
    </citation>
    <scope>NUCLEOTIDE SEQUENCE [LARGE SCALE GENOMIC DNA]</scope>
</reference>
<keyword evidence="2" id="KW-1185">Reference proteome</keyword>
<evidence type="ECO:0000313" key="3">
    <source>
        <dbReference type="WBParaSite" id="GPUH_0001946401-mRNA-1"/>
    </source>
</evidence>